<keyword evidence="2 6" id="KW-0227">DNA damage</keyword>
<dbReference type="InterPro" id="IPR010994">
    <property type="entry name" value="RuvA_2-like"/>
</dbReference>
<comment type="function">
    <text evidence="6">The RuvA-RuvB-RuvC complex processes Holliday junction (HJ) DNA during genetic recombination and DNA repair, while the RuvA-RuvB complex plays an important role in the rescue of blocked DNA replication forks via replication fork reversal (RFR). RuvA specifically binds to HJ cruciform DNA, conferring on it an open structure. The RuvB hexamer acts as an ATP-dependent pump, pulling dsDNA into and through the RuvAB complex. HJ branch migration allows RuvC to scan DNA until it finds its consensus sequence, where it cleaves and resolves the cruciform DNA.</text>
</comment>
<dbReference type="GO" id="GO:0006281">
    <property type="term" value="P:DNA repair"/>
    <property type="evidence" value="ECO:0007669"/>
    <property type="project" value="UniProtKB-UniRule"/>
</dbReference>
<keyword evidence="8" id="KW-0547">Nucleotide-binding</keyword>
<dbReference type="Pfam" id="PF01330">
    <property type="entry name" value="RuvA_N"/>
    <property type="match status" value="1"/>
</dbReference>
<proteinExistence type="inferred from homology"/>
<dbReference type="Gene3D" id="1.10.150.20">
    <property type="entry name" value="5' to 3' exonuclease, C-terminal subdomain"/>
    <property type="match status" value="1"/>
</dbReference>
<evidence type="ECO:0000256" key="1">
    <source>
        <dbReference type="ARBA" id="ARBA00022490"/>
    </source>
</evidence>
<dbReference type="Proteomes" id="UP000069912">
    <property type="component" value="Chromosome"/>
</dbReference>
<reference evidence="10" key="2">
    <citation type="submission" date="2016-01" db="EMBL/GenBank/DDBJ databases">
        <title>Six Aerococcus type strain genome sequencing and assembly using PacBio and Illumina Hiseq.</title>
        <authorList>
            <person name="Carkaci D."/>
            <person name="Dargis R."/>
            <person name="Nielsen X.C."/>
            <person name="Skovgaard O."/>
            <person name="Fuursted K."/>
            <person name="Christensen J.J."/>
        </authorList>
    </citation>
    <scope>NUCLEOTIDE SEQUENCE [LARGE SCALE GENOMIC DNA]</scope>
    <source>
        <strain evidence="10">CCUG43001</strain>
    </source>
</reference>
<organism evidence="8 10">
    <name type="scientific">Aerococcus sanguinicola</name>
    <dbReference type="NCBI Taxonomy" id="119206"/>
    <lineage>
        <taxon>Bacteria</taxon>
        <taxon>Bacillati</taxon>
        <taxon>Bacillota</taxon>
        <taxon>Bacilli</taxon>
        <taxon>Lactobacillales</taxon>
        <taxon>Aerococcaceae</taxon>
        <taxon>Aerococcus</taxon>
    </lineage>
</organism>
<feature type="region of interest" description="Domain III" evidence="6">
    <location>
        <begin position="149"/>
        <end position="199"/>
    </location>
</feature>
<dbReference type="AlphaFoldDB" id="A0A0X8FA90"/>
<dbReference type="GO" id="GO:0005737">
    <property type="term" value="C:cytoplasm"/>
    <property type="evidence" value="ECO:0007669"/>
    <property type="project" value="UniProtKB-SubCell"/>
</dbReference>
<reference evidence="9 11" key="3">
    <citation type="submission" date="2017-12" db="EMBL/GenBank/DDBJ databases">
        <title>Phylogenetic diversity of female urinary microbiome.</title>
        <authorList>
            <person name="Thomas-White K."/>
            <person name="Wolfe A.J."/>
        </authorList>
    </citation>
    <scope>NUCLEOTIDE SEQUENCE [LARGE SCALE GENOMIC DNA]</scope>
    <source>
        <strain evidence="9 11">UMB0139</strain>
    </source>
</reference>
<dbReference type="GO" id="GO:0009379">
    <property type="term" value="C:Holliday junction helicase complex"/>
    <property type="evidence" value="ECO:0007669"/>
    <property type="project" value="InterPro"/>
</dbReference>
<dbReference type="EMBL" id="PKGY01000008">
    <property type="protein sequence ID" value="PKZ20479.1"/>
    <property type="molecule type" value="Genomic_DNA"/>
</dbReference>
<dbReference type="GO" id="GO:0000400">
    <property type="term" value="F:four-way junction DNA binding"/>
    <property type="evidence" value="ECO:0007669"/>
    <property type="project" value="UniProtKB-UniRule"/>
</dbReference>
<dbReference type="GeneID" id="92902698"/>
<evidence type="ECO:0000256" key="2">
    <source>
        <dbReference type="ARBA" id="ARBA00022763"/>
    </source>
</evidence>
<reference evidence="8 10" key="1">
    <citation type="journal article" date="2016" name="Genome Announc.">
        <title>Complete Genome Sequences of Aerococcus christensenii CCUG 28831T, Aerococcus sanguinicola CCUG 43001T, Aerococcus urinae CCUG 36881T, Aerococcus urinaeequi CCUG 28094T, Aerococcus urinaehominis CCUG 42038 BT, and Aerococcus viridans CCUG 4311T.</title>
        <authorList>
            <person name="Carkaci D."/>
            <person name="Dargis R."/>
            <person name="Nielsen X.C."/>
            <person name="Skovgaard O."/>
            <person name="Fuursted K."/>
            <person name="Christensen J.J."/>
        </authorList>
    </citation>
    <scope>NUCLEOTIDE SEQUENCE [LARGE SCALE GENOMIC DNA]</scope>
    <source>
        <strain evidence="8 10">CCUG43001</strain>
    </source>
</reference>
<feature type="domain" description="Helix-hairpin-helix DNA-binding motif class 1" evidence="7">
    <location>
        <begin position="107"/>
        <end position="126"/>
    </location>
</feature>
<dbReference type="Proteomes" id="UP000234239">
    <property type="component" value="Unassembled WGS sequence"/>
</dbReference>
<dbReference type="NCBIfam" id="TIGR00084">
    <property type="entry name" value="ruvA"/>
    <property type="match status" value="1"/>
</dbReference>
<comment type="caution">
    <text evidence="6">Lacks conserved residue(s) required for the propagation of feature annotation.</text>
</comment>
<keyword evidence="8" id="KW-0067">ATP-binding</keyword>
<dbReference type="Gene3D" id="2.40.50.140">
    <property type="entry name" value="Nucleic acid-binding proteins"/>
    <property type="match status" value="1"/>
</dbReference>
<dbReference type="GO" id="GO:0009378">
    <property type="term" value="F:four-way junction helicase activity"/>
    <property type="evidence" value="ECO:0007669"/>
    <property type="project" value="InterPro"/>
</dbReference>
<keyword evidence="3 6" id="KW-0238">DNA-binding</keyword>
<comment type="similarity">
    <text evidence="6">Belongs to the RuvA family.</text>
</comment>
<evidence type="ECO:0000313" key="11">
    <source>
        <dbReference type="Proteomes" id="UP000234239"/>
    </source>
</evidence>
<dbReference type="HAMAP" id="MF_00031">
    <property type="entry name" value="DNA_HJ_migration_RuvA"/>
    <property type="match status" value="1"/>
</dbReference>
<dbReference type="Pfam" id="PF07499">
    <property type="entry name" value="RuvA_C"/>
    <property type="match status" value="1"/>
</dbReference>
<dbReference type="CDD" id="cd14332">
    <property type="entry name" value="UBA_RuvA_C"/>
    <property type="match status" value="1"/>
</dbReference>
<comment type="subunit">
    <text evidence="6">Homotetramer. Forms an RuvA(8)-RuvB(12)-Holliday junction (HJ) complex. HJ DNA is sandwiched between 2 RuvA tetramers; dsDNA enters through RuvA and exits via RuvB. An RuvB hexamer assembles on each DNA strand where it exits the tetramer. Each RuvB hexamer is contacted by two RuvA subunits (via domain III) on 2 adjacent RuvB subunits; this complex drives branch migration. In the full resolvosome a probable DNA-RuvA(4)-RuvB(12)-RuvC(2) complex forms which resolves the HJ.</text>
</comment>
<dbReference type="InterPro" id="IPR036267">
    <property type="entry name" value="RuvA_C_sf"/>
</dbReference>
<evidence type="ECO:0000313" key="8">
    <source>
        <dbReference type="EMBL" id="AMB93463.1"/>
    </source>
</evidence>
<keyword evidence="5 6" id="KW-0234">DNA repair</keyword>
<dbReference type="GO" id="GO:0005524">
    <property type="term" value="F:ATP binding"/>
    <property type="evidence" value="ECO:0007669"/>
    <property type="project" value="InterPro"/>
</dbReference>
<feature type="domain" description="Helix-hairpin-helix DNA-binding motif class 1" evidence="7">
    <location>
        <begin position="72"/>
        <end position="91"/>
    </location>
</feature>
<evidence type="ECO:0000256" key="3">
    <source>
        <dbReference type="ARBA" id="ARBA00023125"/>
    </source>
</evidence>
<dbReference type="InterPro" id="IPR012340">
    <property type="entry name" value="NA-bd_OB-fold"/>
</dbReference>
<dbReference type="InterPro" id="IPR011114">
    <property type="entry name" value="RuvA_C"/>
</dbReference>
<protein>
    <recommendedName>
        <fullName evidence="6">Holliday junction branch migration complex subunit RuvA</fullName>
    </recommendedName>
</protein>
<dbReference type="InterPro" id="IPR013849">
    <property type="entry name" value="DNA_helicase_Holl-junc_RuvA_I"/>
</dbReference>
<dbReference type="GO" id="GO:0006310">
    <property type="term" value="P:DNA recombination"/>
    <property type="evidence" value="ECO:0007669"/>
    <property type="project" value="UniProtKB-UniRule"/>
</dbReference>
<dbReference type="OrthoDB" id="5293449at2"/>
<dbReference type="RefSeq" id="WP_067971958.1">
    <property type="nucleotide sequence ID" value="NZ_CAJHKM010000007.1"/>
</dbReference>
<dbReference type="SUPFAM" id="SSF46929">
    <property type="entry name" value="DNA helicase RuvA subunit, C-terminal domain"/>
    <property type="match status" value="1"/>
</dbReference>
<dbReference type="SMART" id="SM00278">
    <property type="entry name" value="HhH1"/>
    <property type="match status" value="2"/>
</dbReference>
<keyword evidence="1 6" id="KW-0963">Cytoplasm</keyword>
<dbReference type="KEGG" id="asan:AWM72_01250"/>
<evidence type="ECO:0000256" key="4">
    <source>
        <dbReference type="ARBA" id="ARBA00023172"/>
    </source>
</evidence>
<gene>
    <name evidence="6" type="primary">ruvA</name>
    <name evidence="8" type="ORF">AWM72_01250</name>
    <name evidence="9" type="ORF">CYJ28_09680</name>
</gene>
<dbReference type="EMBL" id="CP014160">
    <property type="protein sequence ID" value="AMB93463.1"/>
    <property type="molecule type" value="Genomic_DNA"/>
</dbReference>
<evidence type="ECO:0000259" key="7">
    <source>
        <dbReference type="SMART" id="SM00278"/>
    </source>
</evidence>
<evidence type="ECO:0000313" key="10">
    <source>
        <dbReference type="Proteomes" id="UP000069912"/>
    </source>
</evidence>
<evidence type="ECO:0000313" key="9">
    <source>
        <dbReference type="EMBL" id="PKZ20479.1"/>
    </source>
</evidence>
<dbReference type="GO" id="GO:0048476">
    <property type="term" value="C:Holliday junction resolvase complex"/>
    <property type="evidence" value="ECO:0007669"/>
    <property type="project" value="UniProtKB-UniRule"/>
</dbReference>
<dbReference type="Gene3D" id="1.10.8.10">
    <property type="entry name" value="DNA helicase RuvA subunit, C-terminal domain"/>
    <property type="match status" value="1"/>
</dbReference>
<keyword evidence="8" id="KW-0347">Helicase</keyword>
<name>A0A0X8FA90_9LACT</name>
<dbReference type="SUPFAM" id="SSF47781">
    <property type="entry name" value="RuvA domain 2-like"/>
    <property type="match status" value="1"/>
</dbReference>
<dbReference type="SUPFAM" id="SSF50249">
    <property type="entry name" value="Nucleic acid-binding proteins"/>
    <property type="match status" value="1"/>
</dbReference>
<keyword evidence="10" id="KW-1185">Reference proteome</keyword>
<comment type="subcellular location">
    <subcellularLocation>
        <location evidence="6">Cytoplasm</location>
    </subcellularLocation>
</comment>
<comment type="domain">
    <text evidence="6">Has three domains with a flexible linker between the domains II and III and assumes an 'L' shape. Domain III is highly mobile and contacts RuvB.</text>
</comment>
<dbReference type="Pfam" id="PF14520">
    <property type="entry name" value="HHH_5"/>
    <property type="match status" value="1"/>
</dbReference>
<accession>A0A0X8FA90</accession>
<evidence type="ECO:0000256" key="5">
    <source>
        <dbReference type="ARBA" id="ARBA00023204"/>
    </source>
</evidence>
<dbReference type="InterPro" id="IPR000085">
    <property type="entry name" value="RuvA"/>
</dbReference>
<evidence type="ECO:0000256" key="6">
    <source>
        <dbReference type="HAMAP-Rule" id="MF_00031"/>
    </source>
</evidence>
<keyword evidence="8" id="KW-0378">Hydrolase</keyword>
<keyword evidence="4 6" id="KW-0233">DNA recombination</keyword>
<dbReference type="InterPro" id="IPR003583">
    <property type="entry name" value="Hlx-hairpin-Hlx_DNA-bd_motif"/>
</dbReference>
<sequence length="199" mass="21890">MYAYFKGKITSILPNAIIIEVNGIGYQVIMANPYRFSSQVGQEARIWLYQAVSQDSIRLYGFSDEAEKDLFLHLISVSGIGPRSALSILSLGDHEGLIRAIDQADSQFLTKFPGVGKKTAQQIILDLQGKLTSDVEGKTPAQAASTSPAHPIAQELEEALDSLGYSQRDIQRVLKQMDFDQVATTSDAIRQALRLMTAR</sequence>